<dbReference type="OrthoDB" id="10064100at2759"/>
<evidence type="ECO:0000259" key="3">
    <source>
        <dbReference type="PROSITE" id="PS51698"/>
    </source>
</evidence>
<comment type="caution">
    <text evidence="4">The sequence shown here is derived from an EMBL/GenBank/DDBJ whole genome shotgun (WGS) entry which is preliminary data.</text>
</comment>
<accession>A0A8J5HA67</accession>
<dbReference type="CDD" id="cd16664">
    <property type="entry name" value="RING-Ubox_PUB"/>
    <property type="match status" value="1"/>
</dbReference>
<proteinExistence type="predicted"/>
<dbReference type="InterPro" id="IPR058678">
    <property type="entry name" value="ARM_PUB"/>
</dbReference>
<organism evidence="4 5">
    <name type="scientific">Zingiber officinale</name>
    <name type="common">Ginger</name>
    <name type="synonym">Amomum zingiber</name>
    <dbReference type="NCBI Taxonomy" id="94328"/>
    <lineage>
        <taxon>Eukaryota</taxon>
        <taxon>Viridiplantae</taxon>
        <taxon>Streptophyta</taxon>
        <taxon>Embryophyta</taxon>
        <taxon>Tracheophyta</taxon>
        <taxon>Spermatophyta</taxon>
        <taxon>Magnoliopsida</taxon>
        <taxon>Liliopsida</taxon>
        <taxon>Zingiberales</taxon>
        <taxon>Zingiberaceae</taxon>
        <taxon>Zingiber</taxon>
    </lineage>
</organism>
<evidence type="ECO:0000313" key="5">
    <source>
        <dbReference type="Proteomes" id="UP000734854"/>
    </source>
</evidence>
<dbReference type="SMART" id="SM00504">
    <property type="entry name" value="Ubox"/>
    <property type="match status" value="1"/>
</dbReference>
<dbReference type="AlphaFoldDB" id="A0A8J5HA67"/>
<evidence type="ECO:0000256" key="2">
    <source>
        <dbReference type="RuleBase" id="RU369093"/>
    </source>
</evidence>
<keyword evidence="5" id="KW-1185">Reference proteome</keyword>
<comment type="catalytic activity">
    <reaction evidence="2">
        <text>S-ubiquitinyl-[E2 ubiquitin-conjugating enzyme]-L-cysteine + [acceptor protein]-L-lysine = [E2 ubiquitin-conjugating enzyme]-L-cysteine + N(6)-ubiquitinyl-[acceptor protein]-L-lysine.</text>
        <dbReference type="EC" id="2.3.2.27"/>
    </reaction>
</comment>
<dbReference type="EMBL" id="JACMSC010000005">
    <property type="protein sequence ID" value="KAG6522667.1"/>
    <property type="molecule type" value="Genomic_DNA"/>
</dbReference>
<keyword evidence="2" id="KW-0808">Transferase</keyword>
<dbReference type="Pfam" id="PF04564">
    <property type="entry name" value="U-box"/>
    <property type="match status" value="1"/>
</dbReference>
<comment type="function">
    <text evidence="2">Functions as an E3 ubiquitin ligase.</text>
</comment>
<evidence type="ECO:0000256" key="1">
    <source>
        <dbReference type="ARBA" id="ARBA00022786"/>
    </source>
</evidence>
<dbReference type="Pfam" id="PF25598">
    <property type="entry name" value="ARM_PUB"/>
    <property type="match status" value="1"/>
</dbReference>
<dbReference type="PROSITE" id="PS51698">
    <property type="entry name" value="U_BOX"/>
    <property type="match status" value="1"/>
</dbReference>
<evidence type="ECO:0000313" key="4">
    <source>
        <dbReference type="EMBL" id="KAG6522667.1"/>
    </source>
</evidence>
<gene>
    <name evidence="4" type="ORF">ZIOFF_019814</name>
</gene>
<dbReference type="GO" id="GO:0061630">
    <property type="term" value="F:ubiquitin protein ligase activity"/>
    <property type="evidence" value="ECO:0007669"/>
    <property type="project" value="UniProtKB-UniRule"/>
</dbReference>
<dbReference type="InterPro" id="IPR045185">
    <property type="entry name" value="PUB22/23/24-like"/>
</dbReference>
<dbReference type="GO" id="GO:0016567">
    <property type="term" value="P:protein ubiquitination"/>
    <property type="evidence" value="ECO:0007669"/>
    <property type="project" value="UniProtKB-UniRule"/>
</dbReference>
<dbReference type="Proteomes" id="UP000734854">
    <property type="component" value="Unassembled WGS sequence"/>
</dbReference>
<dbReference type="InterPro" id="IPR045210">
    <property type="entry name" value="RING-Ubox_PUB"/>
</dbReference>
<reference evidence="4 5" key="1">
    <citation type="submission" date="2020-08" db="EMBL/GenBank/DDBJ databases">
        <title>Plant Genome Project.</title>
        <authorList>
            <person name="Zhang R.-G."/>
        </authorList>
    </citation>
    <scope>NUCLEOTIDE SEQUENCE [LARGE SCALE GENOMIC DNA]</scope>
    <source>
        <tissue evidence="4">Rhizome</tissue>
    </source>
</reference>
<dbReference type="EC" id="2.3.2.27" evidence="2"/>
<dbReference type="PANTHER" id="PTHR22849">
    <property type="entry name" value="WDSAM1 PROTEIN"/>
    <property type="match status" value="1"/>
</dbReference>
<protein>
    <recommendedName>
        <fullName evidence="2 3">U-box domain-containing protein</fullName>
        <ecNumber evidence="2">2.3.2.27</ecNumber>
    </recommendedName>
    <alternativeName>
        <fullName evidence="2">RING-type E3 ubiquitin transferase PUB</fullName>
    </alternativeName>
</protein>
<keyword evidence="1 2" id="KW-0833">Ubl conjugation pathway</keyword>
<name>A0A8J5HA67_ZINOF</name>
<dbReference type="InterPro" id="IPR003613">
    <property type="entry name" value="Ubox_domain"/>
</dbReference>
<sequence length="417" mass="44975">MEGLEIPSHFLCPISLEMMRDPVTLPTGITYDRQSIEGWLFDRKQSTCPATRQQLPADVAVTPNHTLRRLIQAWCTLHSSDGVERIPTPRLPIGQDQVAALLDAAARPSTQVDALRKLRQISAESERNRRCVAATPGAVDALARVIILSAASSDTEIDQDLILTSNSTACDEALVVLQSLQISGDQLLDLVARNGNLVGSLTAVLRRSNHQSRSYAILILKSVLAVVSPTRLMSLPQELFDEVVGVIRDGVSPQATKAALRALAGACPWGRNRAKAVAAGAVHAMVELLLEEPERRTCEATLAALASVCGSAEGRAELVRHQAAVAVVSKKILRVSQLASEKAVRILHQLARHAATAALLREMAQVGAVMKLCMVVQAGVGGKTEERAREILRMHARTWRNSPCVSPLFTNGFSTSK</sequence>
<feature type="domain" description="U-box" evidence="3">
    <location>
        <begin position="5"/>
        <end position="81"/>
    </location>
</feature>
<dbReference type="PANTHER" id="PTHR22849:SF168">
    <property type="entry name" value="U-BOX DOMAIN-CONTAINING PROTEIN"/>
    <property type="match status" value="1"/>
</dbReference>
<comment type="pathway">
    <text evidence="2">Protein modification; protein ubiquitination.</text>
</comment>